<evidence type="ECO:0000256" key="1">
    <source>
        <dbReference type="SAM" id="SignalP"/>
    </source>
</evidence>
<accession>D0LI00</accession>
<dbReference type="KEGG" id="hoh:Hoch_2286"/>
<dbReference type="Gene3D" id="3.40.720.10">
    <property type="entry name" value="Alkaline Phosphatase, subunit A"/>
    <property type="match status" value="2"/>
</dbReference>
<dbReference type="AlphaFoldDB" id="D0LI00"/>
<feature type="chain" id="PRO_5003011261" evidence="1">
    <location>
        <begin position="38"/>
        <end position="685"/>
    </location>
</feature>
<keyword evidence="1" id="KW-0732">Signal</keyword>
<evidence type="ECO:0000313" key="2">
    <source>
        <dbReference type="EMBL" id="ACY14829.1"/>
    </source>
</evidence>
<dbReference type="EMBL" id="CP001804">
    <property type="protein sequence ID" value="ACY14829.1"/>
    <property type="molecule type" value="Genomic_DNA"/>
</dbReference>
<keyword evidence="3" id="KW-1185">Reference proteome</keyword>
<dbReference type="InterPro" id="IPR017850">
    <property type="entry name" value="Alkaline_phosphatase_core_sf"/>
</dbReference>
<sequence length="685" mass="74801">MSYSLHRAAPRDQTRGGKALRARLLSAALFATAAASASLILGAGCGGDSDTSSWQATDKRVVVLGVDGMDPKLLDQYMREGRMPNLKALAERGSYMPLATTFPPQSPVAWSTFITGMEAHGHGIYDFVHRDPHTLAPYLSTSSTHSAETFTLGSWRLPNPFSSASVELLRGGRAFWQMLEDQKVPATVVKVPANFPPADSRYNPSMAGMGTPDILGTYGTFQLFTDDPAFVGRKVSGGIIHPLDFAGGQRASAPLDGPPEPLDAENKAMSVEVEILRDPERDVAVVRVGDSEQVLAVGDWSDWIPLGFDLSMSTTDLPGMVRVYLAELRPHVRLYASPTNIDPTAPAMPISSPASFAEDVAGDIGRFYTQGMPEDTKALAAGALSDDEFLAQAELVWEERMRLLERELSSFIAGKGGVLFFYFSSIDQVSHVFFRTLDPSLRPEHVEEDSKHADLIPSLYQRMDKVIGDVIERIGPDTDIVVMSDHGFSPYRYKVHLNDWLAQQGYLALLPSDDPDAPAKIDWDSTQAYAVGLNQVFINLQGREAHGVVPASEYDVLVERLARQLERLRDPNTGAYVVTEAVRPGPSEFPERSPDLLVGYGRGYRSSDESAELRVVGGDAEIIEPNRDKWSGDHCMHPSHVPGVLLTNRKIEAESASLLDLAPTILAYFGIAKSDAMSGKTLWQP</sequence>
<dbReference type="PANTHER" id="PTHR10151">
    <property type="entry name" value="ECTONUCLEOTIDE PYROPHOSPHATASE/PHOSPHODIESTERASE"/>
    <property type="match status" value="1"/>
</dbReference>
<gene>
    <name evidence="2" type="ordered locus">Hoch_2286</name>
</gene>
<dbReference type="PANTHER" id="PTHR10151:SF120">
    <property type="entry name" value="BIS(5'-ADENOSYL)-TRIPHOSPHATASE"/>
    <property type="match status" value="1"/>
</dbReference>
<evidence type="ECO:0000313" key="3">
    <source>
        <dbReference type="Proteomes" id="UP000001880"/>
    </source>
</evidence>
<dbReference type="OrthoDB" id="9771966at2"/>
<dbReference type="STRING" id="502025.Hoch_2286"/>
<dbReference type="RefSeq" id="WP_012827437.1">
    <property type="nucleotide sequence ID" value="NC_013440.1"/>
</dbReference>
<dbReference type="SUPFAM" id="SSF53649">
    <property type="entry name" value="Alkaline phosphatase-like"/>
    <property type="match status" value="1"/>
</dbReference>
<protein>
    <submittedName>
        <fullName evidence="2">Type I phosphodiesterase/nucleotide pyrophosphatase</fullName>
    </submittedName>
</protein>
<dbReference type="eggNOG" id="COG0696">
    <property type="taxonomic scope" value="Bacteria"/>
</dbReference>
<dbReference type="GO" id="GO:0016787">
    <property type="term" value="F:hydrolase activity"/>
    <property type="evidence" value="ECO:0007669"/>
    <property type="project" value="UniProtKB-ARBA"/>
</dbReference>
<proteinExistence type="predicted"/>
<name>D0LI00_HALO1</name>
<reference evidence="2 3" key="1">
    <citation type="journal article" date="2010" name="Stand. Genomic Sci.">
        <title>Complete genome sequence of Haliangium ochraceum type strain (SMP-2).</title>
        <authorList>
            <consortium name="US DOE Joint Genome Institute (JGI-PGF)"/>
            <person name="Ivanova N."/>
            <person name="Daum C."/>
            <person name="Lang E."/>
            <person name="Abt B."/>
            <person name="Kopitz M."/>
            <person name="Saunders E."/>
            <person name="Lapidus A."/>
            <person name="Lucas S."/>
            <person name="Glavina Del Rio T."/>
            <person name="Nolan M."/>
            <person name="Tice H."/>
            <person name="Copeland A."/>
            <person name="Cheng J.F."/>
            <person name="Chen F."/>
            <person name="Bruce D."/>
            <person name="Goodwin L."/>
            <person name="Pitluck S."/>
            <person name="Mavromatis K."/>
            <person name="Pati A."/>
            <person name="Mikhailova N."/>
            <person name="Chen A."/>
            <person name="Palaniappan K."/>
            <person name="Land M."/>
            <person name="Hauser L."/>
            <person name="Chang Y.J."/>
            <person name="Jeffries C.D."/>
            <person name="Detter J.C."/>
            <person name="Brettin T."/>
            <person name="Rohde M."/>
            <person name="Goker M."/>
            <person name="Bristow J."/>
            <person name="Markowitz V."/>
            <person name="Eisen J.A."/>
            <person name="Hugenholtz P."/>
            <person name="Kyrpides N.C."/>
            <person name="Klenk H.P."/>
        </authorList>
    </citation>
    <scope>NUCLEOTIDE SEQUENCE [LARGE SCALE GENOMIC DNA]</scope>
    <source>
        <strain evidence="3">DSM 14365 / CIP 107738 / JCM 11303 / AJ 13395 / SMP-2</strain>
    </source>
</reference>
<organism evidence="2 3">
    <name type="scientific">Haliangium ochraceum (strain DSM 14365 / JCM 11303 / SMP-2)</name>
    <dbReference type="NCBI Taxonomy" id="502025"/>
    <lineage>
        <taxon>Bacteria</taxon>
        <taxon>Pseudomonadati</taxon>
        <taxon>Myxococcota</taxon>
        <taxon>Polyangia</taxon>
        <taxon>Haliangiales</taxon>
        <taxon>Kofleriaceae</taxon>
        <taxon>Haliangium</taxon>
    </lineage>
</organism>
<feature type="signal peptide" evidence="1">
    <location>
        <begin position="1"/>
        <end position="37"/>
    </location>
</feature>
<dbReference type="HOGENOM" id="CLU_390148_0_0_7"/>
<dbReference type="InterPro" id="IPR002591">
    <property type="entry name" value="Phosphodiest/P_Trfase"/>
</dbReference>
<dbReference type="Pfam" id="PF01663">
    <property type="entry name" value="Phosphodiest"/>
    <property type="match status" value="2"/>
</dbReference>
<dbReference type="Proteomes" id="UP000001880">
    <property type="component" value="Chromosome"/>
</dbReference>
<dbReference type="eggNOG" id="COG3379">
    <property type="taxonomic scope" value="Bacteria"/>
</dbReference>